<keyword evidence="1" id="KW-0732">Signal</keyword>
<organism evidence="2 3">
    <name type="scientific">Rehaibacterium terrae</name>
    <dbReference type="NCBI Taxonomy" id="1341696"/>
    <lineage>
        <taxon>Bacteria</taxon>
        <taxon>Pseudomonadati</taxon>
        <taxon>Pseudomonadota</taxon>
        <taxon>Gammaproteobacteria</taxon>
        <taxon>Lysobacterales</taxon>
        <taxon>Lysobacteraceae</taxon>
        <taxon>Rehaibacterium</taxon>
    </lineage>
</organism>
<accession>A0A7W8DE72</accession>
<name>A0A7W8DE72_9GAMM</name>
<evidence type="ECO:0000313" key="2">
    <source>
        <dbReference type="EMBL" id="MBB5015319.1"/>
    </source>
</evidence>
<feature type="chain" id="PRO_5030640777" evidence="1">
    <location>
        <begin position="21"/>
        <end position="202"/>
    </location>
</feature>
<dbReference type="AlphaFoldDB" id="A0A7W8DE72"/>
<dbReference type="RefSeq" id="WP_183947990.1">
    <property type="nucleotide sequence ID" value="NZ_JACHHX010000006.1"/>
</dbReference>
<dbReference type="Proteomes" id="UP000519004">
    <property type="component" value="Unassembled WGS sequence"/>
</dbReference>
<proteinExistence type="predicted"/>
<evidence type="ECO:0000313" key="3">
    <source>
        <dbReference type="Proteomes" id="UP000519004"/>
    </source>
</evidence>
<sequence length="202" mass="22633">MRLPLLFCLVASPFATAVQAEDGRLAIGRAGPVLLDGRCEADEWAGATRHRIGDAITLMLQQDARILHVCVISPDESMNTLDIYLQAADRATLVNLHASAQVGQRVRGPDGWPDYQWWNHEGWYSPAVPFIGLQRDGERVRPQFKPGVPREMQIDKARFGAFPWKVMFVIGGERDAEGNWIDRHYPEGAGIDSVDGWLRLED</sequence>
<evidence type="ECO:0000256" key="1">
    <source>
        <dbReference type="SAM" id="SignalP"/>
    </source>
</evidence>
<comment type="caution">
    <text evidence="2">The sequence shown here is derived from an EMBL/GenBank/DDBJ whole genome shotgun (WGS) entry which is preliminary data.</text>
</comment>
<keyword evidence="3" id="KW-1185">Reference proteome</keyword>
<protein>
    <submittedName>
        <fullName evidence="2">Uncharacterized protein</fullName>
    </submittedName>
</protein>
<dbReference type="EMBL" id="JACHHX010000006">
    <property type="protein sequence ID" value="MBB5015319.1"/>
    <property type="molecule type" value="Genomic_DNA"/>
</dbReference>
<gene>
    <name evidence="2" type="ORF">HNQ58_001205</name>
</gene>
<feature type="signal peptide" evidence="1">
    <location>
        <begin position="1"/>
        <end position="20"/>
    </location>
</feature>
<reference evidence="2 3" key="1">
    <citation type="submission" date="2020-08" db="EMBL/GenBank/DDBJ databases">
        <title>Genomic Encyclopedia of Type Strains, Phase IV (KMG-IV): sequencing the most valuable type-strain genomes for metagenomic binning, comparative biology and taxonomic classification.</title>
        <authorList>
            <person name="Goeker M."/>
        </authorList>
    </citation>
    <scope>NUCLEOTIDE SEQUENCE [LARGE SCALE GENOMIC DNA]</scope>
    <source>
        <strain evidence="2 3">DSM 25897</strain>
    </source>
</reference>